<comment type="caution">
    <text evidence="3">The sequence shown here is derived from an EMBL/GenBank/DDBJ whole genome shotgun (WGS) entry which is preliminary data.</text>
</comment>
<reference evidence="3" key="1">
    <citation type="submission" date="2022-04" db="EMBL/GenBank/DDBJ databases">
        <title>Carnegiea gigantea Genome sequencing and assembly v2.</title>
        <authorList>
            <person name="Copetti D."/>
            <person name="Sanderson M.J."/>
            <person name="Burquez A."/>
            <person name="Wojciechowski M.F."/>
        </authorList>
    </citation>
    <scope>NUCLEOTIDE SEQUENCE</scope>
    <source>
        <strain evidence="3">SGP5-SGP5p</strain>
        <tissue evidence="3">Aerial part</tissue>
    </source>
</reference>
<keyword evidence="2" id="KW-0732">Signal</keyword>
<proteinExistence type="predicted"/>
<evidence type="ECO:0000313" key="4">
    <source>
        <dbReference type="Proteomes" id="UP001153076"/>
    </source>
</evidence>
<keyword evidence="4" id="KW-1185">Reference proteome</keyword>
<dbReference type="AlphaFoldDB" id="A0A9Q1JTL8"/>
<evidence type="ECO:0000313" key="3">
    <source>
        <dbReference type="EMBL" id="KAJ8430705.1"/>
    </source>
</evidence>
<dbReference type="EMBL" id="JAKOGI010000765">
    <property type="protein sequence ID" value="KAJ8430705.1"/>
    <property type="molecule type" value="Genomic_DNA"/>
</dbReference>
<evidence type="ECO:0000256" key="1">
    <source>
        <dbReference type="SAM" id="MobiDB-lite"/>
    </source>
</evidence>
<accession>A0A9Q1JTL8</accession>
<sequence>MASSSSIAQPLIILVLATLLSLGSCERLSALDKCVLHFVYQYNPHDVLISLPPWTSASVAEPPNSRSPEYTPRDHDAFVADQKSEAPLVSHDLPTVATIPIVDTICHDLMRYISMTSRFLGSRPPKVAILKAINELVALHSIKPNSAYEQHVKSMKGPIVPLSQGYPIGLNRPKGKGFPKPEYKAQEPGPP</sequence>
<dbReference type="Proteomes" id="UP001153076">
    <property type="component" value="Unassembled WGS sequence"/>
</dbReference>
<protein>
    <submittedName>
        <fullName evidence="3">Uncharacterized protein</fullName>
    </submittedName>
</protein>
<feature type="chain" id="PRO_5040490006" evidence="2">
    <location>
        <begin position="26"/>
        <end position="191"/>
    </location>
</feature>
<evidence type="ECO:0000256" key="2">
    <source>
        <dbReference type="SAM" id="SignalP"/>
    </source>
</evidence>
<organism evidence="3 4">
    <name type="scientific">Carnegiea gigantea</name>
    <dbReference type="NCBI Taxonomy" id="171969"/>
    <lineage>
        <taxon>Eukaryota</taxon>
        <taxon>Viridiplantae</taxon>
        <taxon>Streptophyta</taxon>
        <taxon>Embryophyta</taxon>
        <taxon>Tracheophyta</taxon>
        <taxon>Spermatophyta</taxon>
        <taxon>Magnoliopsida</taxon>
        <taxon>eudicotyledons</taxon>
        <taxon>Gunneridae</taxon>
        <taxon>Pentapetalae</taxon>
        <taxon>Caryophyllales</taxon>
        <taxon>Cactineae</taxon>
        <taxon>Cactaceae</taxon>
        <taxon>Cactoideae</taxon>
        <taxon>Echinocereeae</taxon>
        <taxon>Carnegiea</taxon>
    </lineage>
</organism>
<gene>
    <name evidence="3" type="ORF">Cgig2_000270</name>
</gene>
<feature type="signal peptide" evidence="2">
    <location>
        <begin position="1"/>
        <end position="25"/>
    </location>
</feature>
<feature type="region of interest" description="Disordered" evidence="1">
    <location>
        <begin position="166"/>
        <end position="191"/>
    </location>
</feature>
<name>A0A9Q1JTL8_9CARY</name>